<dbReference type="AlphaFoldDB" id="A0A1H7VPF2"/>
<accession>A0A1H7VPF2</accession>
<dbReference type="EMBL" id="FOBV01000001">
    <property type="protein sequence ID" value="SEM10759.1"/>
    <property type="molecule type" value="Genomic_DNA"/>
</dbReference>
<dbReference type="Proteomes" id="UP000199450">
    <property type="component" value="Unassembled WGS sequence"/>
</dbReference>
<keyword evidence="4" id="KW-1185">Reference proteome</keyword>
<dbReference type="GO" id="GO:0008236">
    <property type="term" value="F:serine-type peptidase activity"/>
    <property type="evidence" value="ECO:0007669"/>
    <property type="project" value="InterPro"/>
</dbReference>
<dbReference type="GO" id="GO:0006508">
    <property type="term" value="P:proteolysis"/>
    <property type="evidence" value="ECO:0007669"/>
    <property type="project" value="UniProtKB-KW"/>
</dbReference>
<reference evidence="4" key="1">
    <citation type="submission" date="2016-10" db="EMBL/GenBank/DDBJ databases">
        <authorList>
            <person name="Varghese N."/>
            <person name="Submissions S."/>
        </authorList>
    </citation>
    <scope>NUCLEOTIDE SEQUENCE [LARGE SCALE GENOMIC DNA]</scope>
    <source>
        <strain evidence="4">DSM 17453</strain>
    </source>
</reference>
<evidence type="ECO:0000313" key="4">
    <source>
        <dbReference type="Proteomes" id="UP000199450"/>
    </source>
</evidence>
<keyword evidence="3" id="KW-0378">Hydrolase</keyword>
<keyword evidence="1" id="KW-0732">Signal</keyword>
<dbReference type="Gene3D" id="2.30.42.10">
    <property type="match status" value="1"/>
</dbReference>
<dbReference type="Gene3D" id="3.90.226.10">
    <property type="entry name" value="2-enoyl-CoA Hydratase, Chain A, domain 1"/>
    <property type="match status" value="1"/>
</dbReference>
<feature type="chain" id="PRO_5011593754" evidence="1">
    <location>
        <begin position="20"/>
        <end position="572"/>
    </location>
</feature>
<evidence type="ECO:0000313" key="3">
    <source>
        <dbReference type="EMBL" id="SEM10759.1"/>
    </source>
</evidence>
<dbReference type="OrthoDB" id="5379939at2"/>
<dbReference type="InterPro" id="IPR036034">
    <property type="entry name" value="PDZ_sf"/>
</dbReference>
<dbReference type="InterPro" id="IPR005151">
    <property type="entry name" value="Tail-specific_protease"/>
</dbReference>
<dbReference type="SUPFAM" id="SSF50156">
    <property type="entry name" value="PDZ domain-like"/>
    <property type="match status" value="1"/>
</dbReference>
<protein>
    <submittedName>
        <fullName evidence="3">C-terminal processing protease CtpA/Prc, contains a PDZ domain</fullName>
    </submittedName>
</protein>
<dbReference type="InterPro" id="IPR029045">
    <property type="entry name" value="ClpP/crotonase-like_dom_sf"/>
</dbReference>
<gene>
    <name evidence="3" type="ORF">SAMN05421856_101134</name>
</gene>
<organism evidence="3 4">
    <name type="scientific">Chryseobacterium taichungense</name>
    <dbReference type="NCBI Taxonomy" id="295069"/>
    <lineage>
        <taxon>Bacteria</taxon>
        <taxon>Pseudomonadati</taxon>
        <taxon>Bacteroidota</taxon>
        <taxon>Flavobacteriia</taxon>
        <taxon>Flavobacteriales</taxon>
        <taxon>Weeksellaceae</taxon>
        <taxon>Chryseobacterium group</taxon>
        <taxon>Chryseobacterium</taxon>
    </lineage>
</organism>
<dbReference type="RefSeq" id="WP_089997930.1">
    <property type="nucleotide sequence ID" value="NZ_FOBV01000001.1"/>
</dbReference>
<sequence length="572" mass="66949">MKKITFFIVFLAIQQFIFAQTNQYADFIKTWNFIKYYHPDLASRKMDADSLFLMNVEKVNAKENFNDVIKLVTQNLNTRFSTPPIVEAQKDVLSVNQNFDWFRKNKKISPENKSLLDNIYRNRFDYTLLPKGKSVEDEKKYEFPKEENLPLKYRLLTMAKIRGTVDYLFPHKYLMDKNFDSYFNTLLDEAVKSTTRKDFEIVLAKTVSQFQDSHAFAFYRQLNYKNEILFNVSYYSPFDFQIVGDHLLVTHLISPEICSKAHLKKGDKITEINGKKVSEMIKEKGKLLSVSNHQKLQYVLSTYEYNLIWPDNLPKKTLTVHSGSKRFSTEIDLVNPTDKSQVSVISNYINNKNSKIKNRNLINKDIAYFKTDATMHFMENVDDDKLDAKMDSILEDASHKKAIVFDMRGYPDWGGFIFYYVYKYFSPVENYFYKYYEPNLKNLGTFSLRDPKYNYPEIKDKTTHPYPGKVFILVNPDTRSASEWYSMSLQKIFPKSVTIGQQTSGADGDVVKINLPGDYLLEFTGNGIFYPDNTQTQQKGIRINELVKYTDQDILDGRDLEFERVLKSLISL</sequence>
<evidence type="ECO:0000259" key="2">
    <source>
        <dbReference type="Pfam" id="PF03572"/>
    </source>
</evidence>
<keyword evidence="3" id="KW-0645">Protease</keyword>
<proteinExistence type="predicted"/>
<dbReference type="STRING" id="295069.SAMN05421856_101134"/>
<evidence type="ECO:0000256" key="1">
    <source>
        <dbReference type="SAM" id="SignalP"/>
    </source>
</evidence>
<name>A0A1H7VPF2_9FLAO</name>
<feature type="signal peptide" evidence="1">
    <location>
        <begin position="1"/>
        <end position="19"/>
    </location>
</feature>
<feature type="domain" description="Tail specific protease" evidence="2">
    <location>
        <begin position="388"/>
        <end position="542"/>
    </location>
</feature>
<dbReference type="SUPFAM" id="SSF52096">
    <property type="entry name" value="ClpP/crotonase"/>
    <property type="match status" value="1"/>
</dbReference>
<dbReference type="Pfam" id="PF03572">
    <property type="entry name" value="Peptidase_S41"/>
    <property type="match status" value="1"/>
</dbReference>